<dbReference type="STRING" id="715226.ABI_20410"/>
<dbReference type="EMBL" id="GL883077">
    <property type="protein sequence ID" value="EGF93600.1"/>
    <property type="molecule type" value="Genomic_DNA"/>
</dbReference>
<dbReference type="HOGENOM" id="CLU_009600_14_1_5"/>
<evidence type="ECO:0000313" key="3">
    <source>
        <dbReference type="EMBL" id="EGF93600.1"/>
    </source>
</evidence>
<dbReference type="Proteomes" id="UP000006512">
    <property type="component" value="Unassembled WGS sequence"/>
</dbReference>
<dbReference type="InterPro" id="IPR036928">
    <property type="entry name" value="AS_sf"/>
</dbReference>
<feature type="chain" id="PRO_5003320959" evidence="1">
    <location>
        <begin position="25"/>
        <end position="521"/>
    </location>
</feature>
<dbReference type="PANTHER" id="PTHR42678">
    <property type="entry name" value="AMIDASE"/>
    <property type="match status" value="1"/>
</dbReference>
<dbReference type="eggNOG" id="COG0154">
    <property type="taxonomic scope" value="Bacteria"/>
</dbReference>
<feature type="domain" description="Amidase" evidence="2">
    <location>
        <begin position="65"/>
        <end position="510"/>
    </location>
</feature>
<evidence type="ECO:0000256" key="1">
    <source>
        <dbReference type="SAM" id="SignalP"/>
    </source>
</evidence>
<keyword evidence="1" id="KW-0732">Signal</keyword>
<proteinExistence type="predicted"/>
<gene>
    <name evidence="3" type="ORF">ABI_20410</name>
</gene>
<protein>
    <submittedName>
        <fullName evidence="3">Chain B, X-Ray Structure Of Native Peptide Amidase From Stenotrophomonas Maltophilia At 1.4 A</fullName>
    </submittedName>
</protein>
<sequence>MYLRRLLPVLLFGVLAACSPPKGAAPEGASSAAVKFSAADALAKGVPVAELQAALQRGDFTAVQLTQAALDAIKAKDGELHSVIVVNPDALAQAKAIDEARKAGKSLGPLMGIPVLIKDNVETADNMATTAGSLALKDNITRRDAPVVARLRAGGAIILGKTNLSEWANIRSTRSMSGWSAVGGLVANPHDKARTACGSSSGSGAAVAANFAPLAVGTETDGSVTCPASMNGLVGLKPTVGLVSRTHVVPISHTQDTPGPMGRSVSDVAAMMTVMAGSDPADGATMEADKFRSDYAAGLSKDYLKGVRVGVLRDRIGSDPKTAAVFEAALKTLTKAGAVLIDIKESQVPGLGEAEWTVLQYELKADLNAYLATTPAVVKTRTLADVIAFNTAHAKEEMPFFGQEFFEQAQTKGDLATPEYVLASVKAKTSSALKLDGLLKANNVTVLVSPTYGPAWMSDPIWGDQYTGPSATQLPATSGYPHLTVPMGDVQGLPVGLSFIGPRWSEAALLKAGYAFEQAQK</sequence>
<evidence type="ECO:0000313" key="4">
    <source>
        <dbReference type="Proteomes" id="UP000006512"/>
    </source>
</evidence>
<name>F4QM28_9CAUL</name>
<dbReference type="PROSITE" id="PS51257">
    <property type="entry name" value="PROKAR_LIPOPROTEIN"/>
    <property type="match status" value="1"/>
</dbReference>
<dbReference type="Pfam" id="PF01425">
    <property type="entry name" value="Amidase"/>
    <property type="match status" value="1"/>
</dbReference>
<dbReference type="InterPro" id="IPR023631">
    <property type="entry name" value="Amidase_dom"/>
</dbReference>
<evidence type="ECO:0000259" key="2">
    <source>
        <dbReference type="Pfam" id="PF01425"/>
    </source>
</evidence>
<feature type="signal peptide" evidence="1">
    <location>
        <begin position="1"/>
        <end position="24"/>
    </location>
</feature>
<keyword evidence="4" id="KW-1185">Reference proteome</keyword>
<dbReference type="SUPFAM" id="SSF75304">
    <property type="entry name" value="Amidase signature (AS) enzymes"/>
    <property type="match status" value="1"/>
</dbReference>
<reference evidence="4" key="1">
    <citation type="submission" date="2011-03" db="EMBL/GenBank/DDBJ databases">
        <title>Draft genome sequence of Brevundimonas diminuta.</title>
        <authorList>
            <person name="Brown P.J.B."/>
            <person name="Buechlein A."/>
            <person name="Hemmerich C."/>
            <person name="Brun Y.V."/>
        </authorList>
    </citation>
    <scope>NUCLEOTIDE SEQUENCE [LARGE SCALE GENOMIC DNA]</scope>
    <source>
        <strain evidence="4">C19</strain>
    </source>
</reference>
<dbReference type="AlphaFoldDB" id="F4QM28"/>
<dbReference type="Gene3D" id="3.90.1300.10">
    <property type="entry name" value="Amidase signature (AS) domain"/>
    <property type="match status" value="1"/>
</dbReference>
<dbReference type="OrthoDB" id="8872210at2"/>
<dbReference type="RefSeq" id="WP_006272800.1">
    <property type="nucleotide sequence ID" value="NZ_GL883077.1"/>
</dbReference>
<dbReference type="PANTHER" id="PTHR42678:SF34">
    <property type="entry name" value="OS04G0183300 PROTEIN"/>
    <property type="match status" value="1"/>
</dbReference>
<accession>F4QM28</accession>
<organism evidence="3 4">
    <name type="scientific">Asticcacaulis biprosthecium C19</name>
    <dbReference type="NCBI Taxonomy" id="715226"/>
    <lineage>
        <taxon>Bacteria</taxon>
        <taxon>Pseudomonadati</taxon>
        <taxon>Pseudomonadota</taxon>
        <taxon>Alphaproteobacteria</taxon>
        <taxon>Caulobacterales</taxon>
        <taxon>Caulobacteraceae</taxon>
        <taxon>Asticcacaulis</taxon>
    </lineage>
</organism>
<dbReference type="NCBIfam" id="NF006006">
    <property type="entry name" value="PRK08137.1"/>
    <property type="match status" value="1"/>
</dbReference>